<dbReference type="AlphaFoldDB" id="A0A433Q8E1"/>
<keyword evidence="5" id="KW-0963">Cytoplasm</keyword>
<gene>
    <name evidence="11" type="ORF">BC938DRAFT_471287</name>
</gene>
<feature type="region of interest" description="Disordered" evidence="10">
    <location>
        <begin position="196"/>
        <end position="220"/>
    </location>
</feature>
<keyword evidence="7" id="KW-0943">RNA-mediated gene silencing</keyword>
<keyword evidence="12" id="KW-1185">Reference proteome</keyword>
<evidence type="ECO:0000256" key="10">
    <source>
        <dbReference type="SAM" id="MobiDB-lite"/>
    </source>
</evidence>
<evidence type="ECO:0000256" key="5">
    <source>
        <dbReference type="ARBA" id="ARBA00022490"/>
    </source>
</evidence>
<dbReference type="PANTHER" id="PTHR15975">
    <property type="entry name" value="CCR4-NOT TRANSCRIPTION COMPLEX SUBUNIT 11"/>
    <property type="match status" value="1"/>
</dbReference>
<keyword evidence="8" id="KW-0804">Transcription</keyword>
<organism evidence="11 12">
    <name type="scientific">Jimgerdemannia flammicorona</name>
    <dbReference type="NCBI Taxonomy" id="994334"/>
    <lineage>
        <taxon>Eukaryota</taxon>
        <taxon>Fungi</taxon>
        <taxon>Fungi incertae sedis</taxon>
        <taxon>Mucoromycota</taxon>
        <taxon>Mucoromycotina</taxon>
        <taxon>Endogonomycetes</taxon>
        <taxon>Endogonales</taxon>
        <taxon>Endogonaceae</taxon>
        <taxon>Jimgerdemannia</taxon>
    </lineage>
</organism>
<comment type="subcellular location">
    <subcellularLocation>
        <location evidence="2">Cytoplasm</location>
    </subcellularLocation>
    <subcellularLocation>
        <location evidence="1">Nucleus</location>
    </subcellularLocation>
</comment>
<feature type="compositionally biased region" description="Low complexity" evidence="10">
    <location>
        <begin position="161"/>
        <end position="179"/>
    </location>
</feature>
<dbReference type="EMBL" id="RBNJ01011323">
    <property type="protein sequence ID" value="RUS26054.1"/>
    <property type="molecule type" value="Genomic_DNA"/>
</dbReference>
<dbReference type="Proteomes" id="UP000274822">
    <property type="component" value="Unassembled WGS sequence"/>
</dbReference>
<comment type="similarity">
    <text evidence="3">Belongs to the CNOT11 family.</text>
</comment>
<name>A0A433Q8E1_9FUNG</name>
<evidence type="ECO:0000256" key="8">
    <source>
        <dbReference type="ARBA" id="ARBA00023163"/>
    </source>
</evidence>
<proteinExistence type="inferred from homology"/>
<feature type="compositionally biased region" description="Low complexity" evidence="10">
    <location>
        <begin position="284"/>
        <end position="295"/>
    </location>
</feature>
<evidence type="ECO:0000313" key="12">
    <source>
        <dbReference type="Proteomes" id="UP000274822"/>
    </source>
</evidence>
<dbReference type="Pfam" id="PF10155">
    <property type="entry name" value="CNOT11"/>
    <property type="match status" value="1"/>
</dbReference>
<evidence type="ECO:0000313" key="11">
    <source>
        <dbReference type="EMBL" id="RUS26054.1"/>
    </source>
</evidence>
<feature type="region of interest" description="Disordered" evidence="10">
    <location>
        <begin position="284"/>
        <end position="312"/>
    </location>
</feature>
<evidence type="ECO:0000256" key="7">
    <source>
        <dbReference type="ARBA" id="ARBA00023158"/>
    </source>
</evidence>
<dbReference type="GO" id="GO:0005737">
    <property type="term" value="C:cytoplasm"/>
    <property type="evidence" value="ECO:0007669"/>
    <property type="project" value="UniProtKB-SubCell"/>
</dbReference>
<feature type="region of interest" description="Disordered" evidence="10">
    <location>
        <begin position="151"/>
        <end position="179"/>
    </location>
</feature>
<accession>A0A433Q8E1</accession>
<dbReference type="InterPro" id="IPR019312">
    <property type="entry name" value="CNOT11"/>
</dbReference>
<evidence type="ECO:0000256" key="1">
    <source>
        <dbReference type="ARBA" id="ARBA00004123"/>
    </source>
</evidence>
<evidence type="ECO:0000256" key="9">
    <source>
        <dbReference type="ARBA" id="ARBA00023242"/>
    </source>
</evidence>
<evidence type="ECO:0000256" key="3">
    <source>
        <dbReference type="ARBA" id="ARBA00008030"/>
    </source>
</evidence>
<keyword evidence="6" id="KW-0805">Transcription regulation</keyword>
<dbReference type="GO" id="GO:0031047">
    <property type="term" value="P:regulatory ncRNA-mediated gene silencing"/>
    <property type="evidence" value="ECO:0007669"/>
    <property type="project" value="UniProtKB-KW"/>
</dbReference>
<dbReference type="GO" id="GO:0005634">
    <property type="term" value="C:nucleus"/>
    <property type="evidence" value="ECO:0007669"/>
    <property type="project" value="UniProtKB-SubCell"/>
</dbReference>
<keyword evidence="9" id="KW-0539">Nucleus</keyword>
<reference evidence="11 12" key="1">
    <citation type="journal article" date="2018" name="New Phytol.">
        <title>Phylogenomics of Endogonaceae and evolution of mycorrhizas within Mucoromycota.</title>
        <authorList>
            <person name="Chang Y."/>
            <person name="Desiro A."/>
            <person name="Na H."/>
            <person name="Sandor L."/>
            <person name="Lipzen A."/>
            <person name="Clum A."/>
            <person name="Barry K."/>
            <person name="Grigoriev I.V."/>
            <person name="Martin F.M."/>
            <person name="Stajich J.E."/>
            <person name="Smith M.E."/>
            <person name="Bonito G."/>
            <person name="Spatafora J.W."/>
        </authorList>
    </citation>
    <scope>NUCLEOTIDE SEQUENCE [LARGE SCALE GENOMIC DNA]</scope>
    <source>
        <strain evidence="11 12">AD002</strain>
    </source>
</reference>
<comment type="caution">
    <text evidence="11">The sequence shown here is derived from an EMBL/GenBank/DDBJ whole genome shotgun (WGS) entry which is preliminary data.</text>
</comment>
<dbReference type="PANTHER" id="PTHR15975:SF0">
    <property type="entry name" value="CCR4-NOT TRANSCRIPTION COMPLEX SUBUNIT 11"/>
    <property type="match status" value="1"/>
</dbReference>
<evidence type="ECO:0000256" key="4">
    <source>
        <dbReference type="ARBA" id="ARBA00014872"/>
    </source>
</evidence>
<evidence type="ECO:0000256" key="2">
    <source>
        <dbReference type="ARBA" id="ARBA00004496"/>
    </source>
</evidence>
<protein>
    <recommendedName>
        <fullName evidence="4">CCR4-NOT transcription complex subunit 11</fullName>
    </recommendedName>
</protein>
<evidence type="ECO:0000256" key="6">
    <source>
        <dbReference type="ARBA" id="ARBA00023015"/>
    </source>
</evidence>
<sequence length="637" mass="70704">MECATSKISHQARRRTHDRKALFIITQLVQPAPRLASLYILHDLYATIPIKRNPFLTFFLELLDTNNENPEEAARDPDAAAWRRLERACERRFVCVILGGEGEKMASCTPSAILSDPASLPEVKQLDLEALERSVAEAIEYWETGDIAPTHWEDAADSDSDAAMVPVSQPSPPVAAAAISPDWRASSASIPSLQAAAATPRSRYGFGSAEADAESRDLALDDDATKDFDDEQQMFRRQYAEQLRLQQRQQLAQEQRQQELMYQQQRQQQQQALQLGQENQRRQQLQLQQRQQRQRFQQKDEGFESSTTSGSLMEELIRETPDDDDSDRIDIEAVHTVKGLMTEAFLGPLTISQQQYLIAQLTRQPRLLLYSGLTADRLPDLIESNQQVASEVLPRLALTEQFTEYLQTLLTLPLSINSMEVVHRLLTGPGGLAVPPDFLHLYIASCMRSCEVIEDRVRQGRQVRLVCVFIQSLLRHNVIDIRDHIFEIQAFCIQFSRHKEAAGLYRIIAEAQRTGVTGNTLIAGGDASGASIGRSSAGNNAIMNARERERERERDLMRDRDAELMAMAMGEYGGGRGVGGPSSSVTYNGNTAAYPGRHPYQNANSTPVQRGYAANPNGASGLGGGTYGGAAFAGGWG</sequence>
<dbReference type="GO" id="GO:0030014">
    <property type="term" value="C:CCR4-NOT complex"/>
    <property type="evidence" value="ECO:0007669"/>
    <property type="project" value="InterPro"/>
</dbReference>